<keyword evidence="3" id="KW-0472">Membrane</keyword>
<gene>
    <name evidence="7" type="ORF">FHP91_02890</name>
</gene>
<dbReference type="OrthoDB" id="9783039at2"/>
<feature type="domain" description="ABC transporter" evidence="6">
    <location>
        <begin position="11"/>
        <end position="232"/>
    </location>
</feature>
<dbReference type="InterPro" id="IPR003593">
    <property type="entry name" value="AAA+_ATPase"/>
</dbReference>
<dbReference type="SUPFAM" id="SSF52540">
    <property type="entry name" value="P-loop containing nucleoside triphosphate hydrolases"/>
    <property type="match status" value="1"/>
</dbReference>
<dbReference type="Proteomes" id="UP000319502">
    <property type="component" value="Unassembled WGS sequence"/>
</dbReference>
<dbReference type="Gene3D" id="3.40.50.300">
    <property type="entry name" value="P-loop containing nucleotide triphosphate hydrolases"/>
    <property type="match status" value="1"/>
</dbReference>
<dbReference type="InterPro" id="IPR003439">
    <property type="entry name" value="ABC_transporter-like_ATP-bd"/>
</dbReference>
<dbReference type="EMBL" id="VMNK01000003">
    <property type="protein sequence ID" value="TVO58628.1"/>
    <property type="molecule type" value="Genomic_DNA"/>
</dbReference>
<comment type="caution">
    <text evidence="7">The sequence shown here is derived from an EMBL/GenBank/DDBJ whole genome shotgun (WGS) entry which is preliminary data.</text>
</comment>
<dbReference type="PANTHER" id="PTHR42788">
    <property type="entry name" value="TAURINE IMPORT ATP-BINDING PROTEIN-RELATED"/>
    <property type="match status" value="1"/>
</dbReference>
<evidence type="ECO:0000256" key="2">
    <source>
        <dbReference type="ARBA" id="ARBA00022448"/>
    </source>
</evidence>
<evidence type="ECO:0000256" key="5">
    <source>
        <dbReference type="ARBA" id="ARBA00022840"/>
    </source>
</evidence>
<evidence type="ECO:0000313" key="7">
    <source>
        <dbReference type="EMBL" id="TVO58628.1"/>
    </source>
</evidence>
<dbReference type="InterPro" id="IPR017871">
    <property type="entry name" value="ABC_transporter-like_CS"/>
</dbReference>
<accession>A0A557R0F2</accession>
<protein>
    <submittedName>
        <fullName evidence="7">ATP-binding cassette domain-containing protein</fullName>
    </submittedName>
</protein>
<dbReference type="RefSeq" id="WP_144308163.1">
    <property type="nucleotide sequence ID" value="NZ_VMNK01000003.1"/>
</dbReference>
<evidence type="ECO:0000256" key="4">
    <source>
        <dbReference type="ARBA" id="ARBA00022741"/>
    </source>
</evidence>
<reference evidence="7 8" key="1">
    <citation type="submission" date="2019-07" db="EMBL/GenBank/DDBJ databases">
        <title>The pathways for chlorine oxyanion respiration interact through the shared metabolite chlorate.</title>
        <authorList>
            <person name="Barnum T.P."/>
            <person name="Cheng Y."/>
            <person name="Hill K.A."/>
            <person name="Lucas L.N."/>
            <person name="Carlson H.K."/>
            <person name="Coates J.D."/>
        </authorList>
    </citation>
    <scope>NUCLEOTIDE SEQUENCE [LARGE SCALE GENOMIC DNA]</scope>
    <source>
        <strain evidence="7 8">SFB-3</strain>
    </source>
</reference>
<keyword evidence="5 7" id="KW-0067">ATP-binding</keyword>
<dbReference type="PANTHER" id="PTHR42788:SF13">
    <property type="entry name" value="ALIPHATIC SULFONATES IMPORT ATP-BINDING PROTEIN SSUB"/>
    <property type="match status" value="1"/>
</dbReference>
<name>A0A557R0F2_9RHOO</name>
<keyword evidence="8" id="KW-1185">Reference proteome</keyword>
<dbReference type="PROSITE" id="PS00211">
    <property type="entry name" value="ABC_TRANSPORTER_1"/>
    <property type="match status" value="1"/>
</dbReference>
<evidence type="ECO:0000259" key="6">
    <source>
        <dbReference type="PROSITE" id="PS50893"/>
    </source>
</evidence>
<dbReference type="GO" id="GO:0016887">
    <property type="term" value="F:ATP hydrolysis activity"/>
    <property type="evidence" value="ECO:0007669"/>
    <property type="project" value="InterPro"/>
</dbReference>
<keyword evidence="2" id="KW-0813">Transport</keyword>
<evidence type="ECO:0000313" key="8">
    <source>
        <dbReference type="Proteomes" id="UP000319502"/>
    </source>
</evidence>
<evidence type="ECO:0000256" key="3">
    <source>
        <dbReference type="ARBA" id="ARBA00022475"/>
    </source>
</evidence>
<evidence type="ECO:0000256" key="1">
    <source>
        <dbReference type="ARBA" id="ARBA00005417"/>
    </source>
</evidence>
<dbReference type="Pfam" id="PF00005">
    <property type="entry name" value="ABC_tran"/>
    <property type="match status" value="1"/>
</dbReference>
<sequence>MAHIGVTAPALELAGVGHAYRARTVLSGIDLHLPAGRIHALVGPSGCGKTTLLHLVAGLLPLQDGAIRNGFARSACMFQQPRLLPWKSALDNIALGLKARGVPRAARHAQARDQARRFGLDDTALAQYPQQLSGGMQSRVALARALVLAPDLLLLDEAFSALDVGLKAELYRQLLAEQARRPMAVLMITHDLMEAVRLAHAVWVMAPEPGRIATGFRFDDAPAQRTDAQVYARTAGLLDDATVRACFGLDAPAPAAPLALAAVGGLRC</sequence>
<dbReference type="AlphaFoldDB" id="A0A557R0F2"/>
<keyword evidence="3" id="KW-1003">Cell membrane</keyword>
<dbReference type="GO" id="GO:0005524">
    <property type="term" value="F:ATP binding"/>
    <property type="evidence" value="ECO:0007669"/>
    <property type="project" value="UniProtKB-KW"/>
</dbReference>
<keyword evidence="4" id="KW-0547">Nucleotide-binding</keyword>
<proteinExistence type="inferred from homology"/>
<dbReference type="PROSITE" id="PS50893">
    <property type="entry name" value="ABC_TRANSPORTER_2"/>
    <property type="match status" value="1"/>
</dbReference>
<organism evidence="7 8">
    <name type="scientific">Denitromonas halophila</name>
    <dbReference type="NCBI Taxonomy" id="1629404"/>
    <lineage>
        <taxon>Bacteria</taxon>
        <taxon>Pseudomonadati</taxon>
        <taxon>Pseudomonadota</taxon>
        <taxon>Betaproteobacteria</taxon>
        <taxon>Rhodocyclales</taxon>
        <taxon>Zoogloeaceae</taxon>
        <taxon>Denitromonas</taxon>
    </lineage>
</organism>
<dbReference type="SMART" id="SM00382">
    <property type="entry name" value="AAA"/>
    <property type="match status" value="1"/>
</dbReference>
<dbReference type="InterPro" id="IPR027417">
    <property type="entry name" value="P-loop_NTPase"/>
</dbReference>
<comment type="similarity">
    <text evidence="1">Belongs to the ABC transporter superfamily.</text>
</comment>
<dbReference type="InterPro" id="IPR050166">
    <property type="entry name" value="ABC_transporter_ATP-bind"/>
</dbReference>